<evidence type="ECO:0000259" key="4">
    <source>
        <dbReference type="Pfam" id="PF00440"/>
    </source>
</evidence>
<evidence type="ECO:0000256" key="1">
    <source>
        <dbReference type="ARBA" id="ARBA00023015"/>
    </source>
</evidence>
<dbReference type="PANTHER" id="PTHR47506:SF1">
    <property type="entry name" value="HTH-TYPE TRANSCRIPTIONAL REGULATOR YJDC"/>
    <property type="match status" value="1"/>
</dbReference>
<evidence type="ECO:0000256" key="2">
    <source>
        <dbReference type="ARBA" id="ARBA00023125"/>
    </source>
</evidence>
<name>A0A6M5Z311_9BACT</name>
<sequence>MADRGRPRSFDRAAALRRAMELFWERGYEATTLEDIKAAMGGIGSPSFYAAFGSKEALFLEAVELYRASDGSTTSRALADQPTARAAVEAVLREAVASFTRGGVPAGCLVVLGAMNGSPASKRVQEHLKELRLQTPTVIEKRLERGITDGDLRTGIDTAAVAAFYTTVLHGLTIQARDGASRDTLSAVVDGAMAAWKVLTRP</sequence>
<keyword evidence="7" id="KW-1185">Reference proteome</keyword>
<dbReference type="PANTHER" id="PTHR47506">
    <property type="entry name" value="TRANSCRIPTIONAL REGULATORY PROTEIN"/>
    <property type="match status" value="1"/>
</dbReference>
<dbReference type="Proteomes" id="UP000503447">
    <property type="component" value="Chromosome"/>
</dbReference>
<dbReference type="KEGG" id="ftj:FTUN_7204"/>
<feature type="domain" description="HTH tetR-type" evidence="4">
    <location>
        <begin position="16"/>
        <end position="62"/>
    </location>
</feature>
<dbReference type="InterPro" id="IPR036271">
    <property type="entry name" value="Tet_transcr_reg_TetR-rel_C_sf"/>
</dbReference>
<dbReference type="InterPro" id="IPR011075">
    <property type="entry name" value="TetR_C"/>
</dbReference>
<dbReference type="InterPro" id="IPR001647">
    <property type="entry name" value="HTH_TetR"/>
</dbReference>
<dbReference type="GO" id="GO:0003677">
    <property type="term" value="F:DNA binding"/>
    <property type="evidence" value="ECO:0007669"/>
    <property type="project" value="UniProtKB-KW"/>
</dbReference>
<reference evidence="7" key="1">
    <citation type="submission" date="2020-05" db="EMBL/GenBank/DDBJ databases">
        <title>Frigoriglobus tundricola gen. nov., sp. nov., a psychrotolerant cellulolytic planctomycete of the family Gemmataceae with two divergent copies of 16S rRNA gene.</title>
        <authorList>
            <person name="Kulichevskaya I.S."/>
            <person name="Ivanova A.A."/>
            <person name="Naumoff D.G."/>
            <person name="Beletsky A.V."/>
            <person name="Rijpstra W.I.C."/>
            <person name="Sinninghe Damste J.S."/>
            <person name="Mardanov A.V."/>
            <person name="Ravin N.V."/>
            <person name="Dedysh S.N."/>
        </authorList>
    </citation>
    <scope>NUCLEOTIDE SEQUENCE [LARGE SCALE GENOMIC DNA]</scope>
    <source>
        <strain evidence="7">PL17</strain>
    </source>
</reference>
<dbReference type="Pfam" id="PF00440">
    <property type="entry name" value="TetR_N"/>
    <property type="match status" value="1"/>
</dbReference>
<dbReference type="AlphaFoldDB" id="A0A6M5Z311"/>
<evidence type="ECO:0000259" key="5">
    <source>
        <dbReference type="Pfam" id="PF16925"/>
    </source>
</evidence>
<proteinExistence type="predicted"/>
<keyword evidence="1" id="KW-0805">Transcription regulation</keyword>
<dbReference type="InterPro" id="IPR009057">
    <property type="entry name" value="Homeodomain-like_sf"/>
</dbReference>
<dbReference type="Pfam" id="PF16925">
    <property type="entry name" value="TetR_C_13"/>
    <property type="match status" value="1"/>
</dbReference>
<dbReference type="SUPFAM" id="SSF46689">
    <property type="entry name" value="Homeodomain-like"/>
    <property type="match status" value="1"/>
</dbReference>
<organism evidence="6 7">
    <name type="scientific">Frigoriglobus tundricola</name>
    <dbReference type="NCBI Taxonomy" id="2774151"/>
    <lineage>
        <taxon>Bacteria</taxon>
        <taxon>Pseudomonadati</taxon>
        <taxon>Planctomycetota</taxon>
        <taxon>Planctomycetia</taxon>
        <taxon>Gemmatales</taxon>
        <taxon>Gemmataceae</taxon>
        <taxon>Frigoriglobus</taxon>
    </lineage>
</organism>
<keyword evidence="2" id="KW-0238">DNA-binding</keyword>
<dbReference type="Gene3D" id="1.10.10.60">
    <property type="entry name" value="Homeodomain-like"/>
    <property type="match status" value="1"/>
</dbReference>
<dbReference type="Gene3D" id="1.10.357.10">
    <property type="entry name" value="Tetracycline Repressor, domain 2"/>
    <property type="match status" value="1"/>
</dbReference>
<gene>
    <name evidence="6" type="ORF">FTUN_7204</name>
</gene>
<dbReference type="EMBL" id="CP053452">
    <property type="protein sequence ID" value="QJW99592.1"/>
    <property type="molecule type" value="Genomic_DNA"/>
</dbReference>
<dbReference type="SUPFAM" id="SSF48498">
    <property type="entry name" value="Tetracyclin repressor-like, C-terminal domain"/>
    <property type="match status" value="1"/>
</dbReference>
<keyword evidence="3" id="KW-0804">Transcription</keyword>
<accession>A0A6M5Z311</accession>
<protein>
    <submittedName>
        <fullName evidence="6">Transcriptional regulator, AcrR family</fullName>
    </submittedName>
</protein>
<feature type="domain" description="Tetracyclin repressor-like C-terminal" evidence="5">
    <location>
        <begin position="88"/>
        <end position="177"/>
    </location>
</feature>
<evidence type="ECO:0000313" key="6">
    <source>
        <dbReference type="EMBL" id="QJW99592.1"/>
    </source>
</evidence>
<evidence type="ECO:0000313" key="7">
    <source>
        <dbReference type="Proteomes" id="UP000503447"/>
    </source>
</evidence>
<evidence type="ECO:0000256" key="3">
    <source>
        <dbReference type="ARBA" id="ARBA00023163"/>
    </source>
</evidence>